<reference evidence="1 2" key="1">
    <citation type="submission" date="2023-01" db="EMBL/GenBank/DDBJ databases">
        <title>Analysis of 21 Apiospora genomes using comparative genomics revels a genus with tremendous synthesis potential of carbohydrate active enzymes and secondary metabolites.</title>
        <authorList>
            <person name="Sorensen T."/>
        </authorList>
    </citation>
    <scope>NUCLEOTIDE SEQUENCE [LARGE SCALE GENOMIC DNA]</scope>
    <source>
        <strain evidence="1 2">CBS 114990</strain>
    </source>
</reference>
<protein>
    <submittedName>
        <fullName evidence="1">Uncharacterized protein</fullName>
    </submittedName>
</protein>
<dbReference type="RefSeq" id="XP_066671051.1">
    <property type="nucleotide sequence ID" value="XM_066807433.1"/>
</dbReference>
<comment type="caution">
    <text evidence="1">The sequence shown here is derived from an EMBL/GenBank/DDBJ whole genome shotgun (WGS) entry which is preliminary data.</text>
</comment>
<dbReference type="EMBL" id="JAQQWN010000004">
    <property type="protein sequence ID" value="KAK8088157.1"/>
    <property type="molecule type" value="Genomic_DNA"/>
</dbReference>
<dbReference type="Proteomes" id="UP001433268">
    <property type="component" value="Unassembled WGS sequence"/>
</dbReference>
<sequence>MSSSSTPSENGIELVARSFDLLSAIVNSSKPSSAIARSTQEIVKWLARECVQESLFTQCAELARSLAYSNEDALAIRSSIAEADEKLRTLEAPLHLIKSGSLGRLIAQDPEFSYMVTTVTSLSYFYKIDRITDTYQVQRAPIRAVTLKIVESISRNVVNAGHHLQGIPHELGHLHVHLVDPSTFAALVRGTRETTNDIILRCDRFIGDIIMWLLNHFHGCFEVILRSQLLLKRELGSQKQTVRFFVTNECASPTPCYLQECSVEASVSTGSGLHTTFPRGATSAGTSDSRPMPQARASLYREDMCSSLPVSPRKAALNREQKLHIETTAKKIMTWLLKLPIEAAPASSFQLTFKAKLDGSDGPFRLGDLLSRHPGLLQKHKSDPKSTALVFDDVRDKLDQDAGFPSEADEPTAEDPLLTAPELFTILAHAVSDSLGAQDVSGLSDPSHVVAVLMPLFHTLLRKELVIWDDWMRVFAVTVGGSSIDSFGTNDKGNALSGATSIVAFQNGVFTGIVPWVNLESEIHHRRCFRIEVFEGNIDGLAEEFGIVRCERGMEAAGLAPNARQTIPREAEGYCHTQIQKSLCRTNWHAASAQ</sequence>
<proteinExistence type="predicted"/>
<keyword evidence="2" id="KW-1185">Reference proteome</keyword>
<gene>
    <name evidence="1" type="ORF">PG997_003118</name>
</gene>
<dbReference type="GeneID" id="92040493"/>
<evidence type="ECO:0000313" key="2">
    <source>
        <dbReference type="Proteomes" id="UP001433268"/>
    </source>
</evidence>
<name>A0ABR1WYH9_9PEZI</name>
<organism evidence="1 2">
    <name type="scientific">Apiospora hydei</name>
    <dbReference type="NCBI Taxonomy" id="1337664"/>
    <lineage>
        <taxon>Eukaryota</taxon>
        <taxon>Fungi</taxon>
        <taxon>Dikarya</taxon>
        <taxon>Ascomycota</taxon>
        <taxon>Pezizomycotina</taxon>
        <taxon>Sordariomycetes</taxon>
        <taxon>Xylariomycetidae</taxon>
        <taxon>Amphisphaeriales</taxon>
        <taxon>Apiosporaceae</taxon>
        <taxon>Apiospora</taxon>
    </lineage>
</organism>
<accession>A0ABR1WYH9</accession>
<evidence type="ECO:0000313" key="1">
    <source>
        <dbReference type="EMBL" id="KAK8088157.1"/>
    </source>
</evidence>